<proteinExistence type="predicted"/>
<dbReference type="Proteomes" id="UP001175353">
    <property type="component" value="Unassembled WGS sequence"/>
</dbReference>
<evidence type="ECO:0000313" key="1">
    <source>
        <dbReference type="EMBL" id="KAK1000969.1"/>
    </source>
</evidence>
<accession>A0AAN6KTV2</accession>
<sequence length="317" mass="35157">MLCRRMRTISSAEQHPVDPAHTDLELEPVSEGWMLVHDSQPNFGSNVDTSRRLEDADVPYAPHSNYDPVLHEDGQAEVDTVPREEPQVIDPLGDERKRCASDRERCAQNCAQLSATLQRMITTLRDQTTKDPTTFDMLLSEFRTNVLLATQSSLAVMQAASQPQENNLDSQTCGPRTSGGIGTVAEFLAPEPYAMMPTVMTMYIIRAGDHFIAGERLADFDYEVALRHSRNGGPIGSSTDSPRLTAGEEQTRLGLEEDLQSAAEDTALWKARCIKNGLDPDAGRFRRRSSTRAWPQFPIRVLAERVHNGIDVGHASL</sequence>
<keyword evidence="2" id="KW-1185">Reference proteome</keyword>
<name>A0AAN6KTV2_9PEZI</name>
<dbReference type="AlphaFoldDB" id="A0AAN6KTV2"/>
<gene>
    <name evidence="1" type="ORF">LTR91_005540</name>
</gene>
<organism evidence="1 2">
    <name type="scientific">Friedmanniomyces endolithicus</name>
    <dbReference type="NCBI Taxonomy" id="329885"/>
    <lineage>
        <taxon>Eukaryota</taxon>
        <taxon>Fungi</taxon>
        <taxon>Dikarya</taxon>
        <taxon>Ascomycota</taxon>
        <taxon>Pezizomycotina</taxon>
        <taxon>Dothideomycetes</taxon>
        <taxon>Dothideomycetidae</taxon>
        <taxon>Mycosphaerellales</taxon>
        <taxon>Teratosphaeriaceae</taxon>
        <taxon>Friedmanniomyces</taxon>
    </lineage>
</organism>
<dbReference type="EMBL" id="JAUJLE010000035">
    <property type="protein sequence ID" value="KAK1000969.1"/>
    <property type="molecule type" value="Genomic_DNA"/>
</dbReference>
<comment type="caution">
    <text evidence="1">The sequence shown here is derived from an EMBL/GenBank/DDBJ whole genome shotgun (WGS) entry which is preliminary data.</text>
</comment>
<reference evidence="1" key="1">
    <citation type="submission" date="2023-06" db="EMBL/GenBank/DDBJ databases">
        <title>Black Yeasts Isolated from many extreme environments.</title>
        <authorList>
            <person name="Coleine C."/>
            <person name="Stajich J.E."/>
            <person name="Selbmann L."/>
        </authorList>
    </citation>
    <scope>NUCLEOTIDE SEQUENCE</scope>
    <source>
        <strain evidence="1">CCFEE 5200</strain>
    </source>
</reference>
<protein>
    <submittedName>
        <fullName evidence="1">Uncharacterized protein</fullName>
    </submittedName>
</protein>
<evidence type="ECO:0000313" key="2">
    <source>
        <dbReference type="Proteomes" id="UP001175353"/>
    </source>
</evidence>